<accession>A0A286QSR9</accession>
<evidence type="ECO:0000313" key="2">
    <source>
        <dbReference type="Proteomes" id="UP000223879"/>
    </source>
</evidence>
<proteinExistence type="predicted"/>
<protein>
    <submittedName>
        <fullName evidence="1">Uncharacterized protein</fullName>
    </submittedName>
</protein>
<sequence>MLSDYLNSSRQALPWAFFIYHPLYFKFQSCYQQCKAGPKKVCIGSSFL</sequence>
<keyword evidence="2" id="KW-1185">Reference proteome</keyword>
<evidence type="ECO:0000313" key="1">
    <source>
        <dbReference type="EMBL" id="ARU14788.1"/>
    </source>
</evidence>
<gene>
    <name evidence="1" type="ORF">P9902_49</name>
</gene>
<name>A0A286QSR9_9CAUD</name>
<dbReference type="Proteomes" id="UP000223879">
    <property type="component" value="Segment"/>
</dbReference>
<dbReference type="EMBL" id="KY705289">
    <property type="protein sequence ID" value="ARU14788.1"/>
    <property type="molecule type" value="Genomic_DNA"/>
</dbReference>
<organism evidence="1 2">
    <name type="scientific">Streptococcus phage P9902</name>
    <dbReference type="NCBI Taxonomy" id="1971448"/>
    <lineage>
        <taxon>Viruses</taxon>
        <taxon>Duplodnaviria</taxon>
        <taxon>Heunggongvirae</taxon>
        <taxon>Uroviricota</taxon>
        <taxon>Caudoviricetes</taxon>
        <taxon>Aliceevansviridae</taxon>
        <taxon>Moineauvirus</taxon>
        <taxon>Moineauvirus P9902</taxon>
    </lineage>
</organism>
<reference evidence="1 2" key="1">
    <citation type="journal article" date="2017" name="Front. Microbiol.">
        <title>Global Survey and Genome Exploration of Bacteriophages Infecting the Lactic Acid Bacterium Streptococcus thermophilus.</title>
        <authorList>
            <person name="McDonnell B."/>
            <person name="Mahony J."/>
            <person name="Hanemaaijer L."/>
            <person name="Neve H."/>
            <person name="Noben J.-P."/>
            <person name="Lugli G.A."/>
            <person name="Ventura M."/>
            <person name="Kouwen T.R."/>
            <person name="van Sinderen D."/>
        </authorList>
    </citation>
    <scope>NUCLEOTIDE SEQUENCE [LARGE SCALE GENOMIC DNA]</scope>
</reference>